<evidence type="ECO:0000256" key="1">
    <source>
        <dbReference type="SAM" id="MobiDB-lite"/>
    </source>
</evidence>
<dbReference type="Proteomes" id="UP000064137">
    <property type="component" value="Chromosome"/>
</dbReference>
<reference evidence="3 4" key="1">
    <citation type="submission" date="2016-01" db="EMBL/GenBank/DDBJ databases">
        <title>Annotation of Pseudomonas oryzihabitans USDA-ARS-USMARC-56511.</title>
        <authorList>
            <person name="Harhay G.P."/>
            <person name="Harhay D.M."/>
            <person name="Smith T.P.L."/>
            <person name="Bono J.L."/>
            <person name="Heaton M.P."/>
            <person name="Clawson M.L."/>
            <person name="Chitko-Mckown C.G."/>
            <person name="Capik S.F."/>
            <person name="DeDonder K.D."/>
            <person name="Apley M.D."/>
            <person name="Lubbers B.V."/>
            <person name="White B.J."/>
            <person name="Larson R.L."/>
        </authorList>
    </citation>
    <scope>NUCLEOTIDE SEQUENCE [LARGE SCALE GENOMIC DNA]</scope>
    <source>
        <strain evidence="3 4">USDA-ARS-USMARC-56511</strain>
    </source>
</reference>
<evidence type="ECO:0000256" key="2">
    <source>
        <dbReference type="SAM" id="SignalP"/>
    </source>
</evidence>
<name>A0A0U4W4T1_9PSED</name>
<dbReference type="KEGG" id="por:APT59_20340"/>
<sequence>MRTPLLVCSAVFVLAGCAGGNADKACAVFSPPPVSAATPTAQNNERVDTLTGNANAGRPTSGCAQ</sequence>
<feature type="region of interest" description="Disordered" evidence="1">
    <location>
        <begin position="35"/>
        <end position="65"/>
    </location>
</feature>
<evidence type="ECO:0000313" key="3">
    <source>
        <dbReference type="EMBL" id="ALZ86440.1"/>
    </source>
</evidence>
<dbReference type="PROSITE" id="PS51257">
    <property type="entry name" value="PROKAR_LIPOPROTEIN"/>
    <property type="match status" value="1"/>
</dbReference>
<evidence type="ECO:0000313" key="4">
    <source>
        <dbReference type="Proteomes" id="UP000064137"/>
    </source>
</evidence>
<gene>
    <name evidence="3" type="ORF">APT59_20340</name>
</gene>
<evidence type="ECO:0008006" key="5">
    <source>
        <dbReference type="Google" id="ProtNLM"/>
    </source>
</evidence>
<dbReference type="RefSeq" id="WP_059316500.1">
    <property type="nucleotide sequence ID" value="NZ_CP013987.1"/>
</dbReference>
<dbReference type="EMBL" id="CP013987">
    <property type="protein sequence ID" value="ALZ86440.1"/>
    <property type="molecule type" value="Genomic_DNA"/>
</dbReference>
<feature type="chain" id="PRO_5006853211" description="Lipoprotein" evidence="2">
    <location>
        <begin position="21"/>
        <end position="65"/>
    </location>
</feature>
<accession>A0A0U4W4T1</accession>
<keyword evidence="2" id="KW-0732">Signal</keyword>
<feature type="signal peptide" evidence="2">
    <location>
        <begin position="1"/>
        <end position="20"/>
    </location>
</feature>
<proteinExistence type="predicted"/>
<organism evidence="3 4">
    <name type="scientific">Pseudomonas oryzihabitans</name>
    <dbReference type="NCBI Taxonomy" id="47885"/>
    <lineage>
        <taxon>Bacteria</taxon>
        <taxon>Pseudomonadati</taxon>
        <taxon>Pseudomonadota</taxon>
        <taxon>Gammaproteobacteria</taxon>
        <taxon>Pseudomonadales</taxon>
        <taxon>Pseudomonadaceae</taxon>
        <taxon>Pseudomonas</taxon>
    </lineage>
</organism>
<protein>
    <recommendedName>
        <fullName evidence="5">Lipoprotein</fullName>
    </recommendedName>
</protein>
<dbReference type="AlphaFoldDB" id="A0A0U4W4T1"/>